<accession>A0A1G6T4X6</accession>
<organism evidence="1 2">
    <name type="scientific">Rhodococcus tukisamuensis</name>
    <dbReference type="NCBI Taxonomy" id="168276"/>
    <lineage>
        <taxon>Bacteria</taxon>
        <taxon>Bacillati</taxon>
        <taxon>Actinomycetota</taxon>
        <taxon>Actinomycetes</taxon>
        <taxon>Mycobacteriales</taxon>
        <taxon>Nocardiaceae</taxon>
        <taxon>Rhodococcus</taxon>
    </lineage>
</organism>
<dbReference type="EMBL" id="FNAB01000003">
    <property type="protein sequence ID" value="SDD24202.1"/>
    <property type="molecule type" value="Genomic_DNA"/>
</dbReference>
<dbReference type="RefSeq" id="WP_072847221.1">
    <property type="nucleotide sequence ID" value="NZ_FNAB01000003.1"/>
</dbReference>
<reference evidence="1 2" key="1">
    <citation type="submission" date="2016-10" db="EMBL/GenBank/DDBJ databases">
        <authorList>
            <person name="de Groot N.N."/>
        </authorList>
    </citation>
    <scope>NUCLEOTIDE SEQUENCE [LARGE SCALE GENOMIC DNA]</scope>
    <source>
        <strain evidence="1 2">JCM 11308</strain>
    </source>
</reference>
<dbReference type="SUPFAM" id="SSF53474">
    <property type="entry name" value="alpha/beta-Hydrolases"/>
    <property type="match status" value="1"/>
</dbReference>
<protein>
    <recommendedName>
        <fullName evidence="3">Alpha/beta hydrolase family protein</fullName>
    </recommendedName>
</protein>
<dbReference type="STRING" id="168276.SAMN05444580_103401"/>
<evidence type="ECO:0008006" key="3">
    <source>
        <dbReference type="Google" id="ProtNLM"/>
    </source>
</evidence>
<name>A0A1G6T4X6_9NOCA</name>
<evidence type="ECO:0000313" key="2">
    <source>
        <dbReference type="Proteomes" id="UP000199417"/>
    </source>
</evidence>
<sequence length="187" mass="20499">MNITDTPTVVFVPGLRDHNPDHWQSLLADTLTNTRTVPPLTHGTRNLDSRVAALDEVLSEVEGPVILVAHSAGVMITVHWAKQHIRQVVGALLVTPPDFESPMPEGHSNIQELEDAGWFPIPRERLPFPCVVVGSENDPLATLDRATELSESWGARLVNAGKVGHLNPASGYGHWEQGHQLLDELLK</sequence>
<evidence type="ECO:0000313" key="1">
    <source>
        <dbReference type="EMBL" id="SDD24202.1"/>
    </source>
</evidence>
<dbReference type="Proteomes" id="UP000199417">
    <property type="component" value="Unassembled WGS sequence"/>
</dbReference>
<gene>
    <name evidence="1" type="ORF">SAMN05444580_103401</name>
</gene>
<dbReference type="Pfam" id="PF06821">
    <property type="entry name" value="Ser_hydrolase"/>
    <property type="match status" value="1"/>
</dbReference>
<dbReference type="InterPro" id="IPR010662">
    <property type="entry name" value="RBBP9/YdeN"/>
</dbReference>
<dbReference type="InterPro" id="IPR029058">
    <property type="entry name" value="AB_hydrolase_fold"/>
</dbReference>
<keyword evidence="2" id="KW-1185">Reference proteome</keyword>
<dbReference type="GO" id="GO:0016787">
    <property type="term" value="F:hydrolase activity"/>
    <property type="evidence" value="ECO:0007669"/>
    <property type="project" value="InterPro"/>
</dbReference>
<dbReference type="Gene3D" id="3.40.50.1820">
    <property type="entry name" value="alpha/beta hydrolase"/>
    <property type="match status" value="1"/>
</dbReference>
<proteinExistence type="predicted"/>
<dbReference type="AlphaFoldDB" id="A0A1G6T4X6"/>